<organism evidence="1 2">
    <name type="scientific">Cyanomargarita calcarea GSE-NOS-MK-12-04C</name>
    <dbReference type="NCBI Taxonomy" id="2839659"/>
    <lineage>
        <taxon>Bacteria</taxon>
        <taxon>Bacillati</taxon>
        <taxon>Cyanobacteriota</taxon>
        <taxon>Cyanophyceae</taxon>
        <taxon>Nostocales</taxon>
        <taxon>Cyanomargaritaceae</taxon>
        <taxon>Cyanomargarita</taxon>
    </lineage>
</organism>
<proteinExistence type="predicted"/>
<reference evidence="1" key="2">
    <citation type="journal article" date="2022" name="Microbiol. Resour. Announc.">
        <title>Metagenome Sequencing to Explore Phylogenomics of Terrestrial Cyanobacteria.</title>
        <authorList>
            <person name="Ward R.D."/>
            <person name="Stajich J.E."/>
            <person name="Johansen J.R."/>
            <person name="Huntemann M."/>
            <person name="Clum A."/>
            <person name="Foster B."/>
            <person name="Foster B."/>
            <person name="Roux S."/>
            <person name="Palaniappan K."/>
            <person name="Varghese N."/>
            <person name="Mukherjee S."/>
            <person name="Reddy T.B.K."/>
            <person name="Daum C."/>
            <person name="Copeland A."/>
            <person name="Chen I.A."/>
            <person name="Ivanova N.N."/>
            <person name="Kyrpides N.C."/>
            <person name="Shapiro N."/>
            <person name="Eloe-Fadrosh E.A."/>
            <person name="Pietrasiak N."/>
        </authorList>
    </citation>
    <scope>NUCLEOTIDE SEQUENCE</scope>
    <source>
        <strain evidence="1">GSE-NOS-MK-12-04C</strain>
    </source>
</reference>
<dbReference type="EMBL" id="JAHHGZ010000028">
    <property type="protein sequence ID" value="MBW4670186.1"/>
    <property type="molecule type" value="Genomic_DNA"/>
</dbReference>
<dbReference type="Proteomes" id="UP000729701">
    <property type="component" value="Unassembled WGS sequence"/>
</dbReference>
<dbReference type="AlphaFoldDB" id="A0A951QR81"/>
<name>A0A951QR81_9CYAN</name>
<protein>
    <submittedName>
        <fullName evidence="1">Uncharacterized protein</fullName>
    </submittedName>
</protein>
<accession>A0A951QR81</accession>
<evidence type="ECO:0000313" key="1">
    <source>
        <dbReference type="EMBL" id="MBW4670186.1"/>
    </source>
</evidence>
<sequence>MMTQFQGKQASDSQAIAELEREIATEAQEIAPERNVNFYYGELEDATEQILRYAFWLAGIKENYSKSQYKQLVKDQGWKDEDKKYLKVAATFEKFEPLALRHIEPDTIFLLAKNNKKYQPVIEQLQHLEQVDQAVVCELIKNQRKPKTPKPEPSIWRATPKGERYCQVPPIWEDDHFTGITLQGMVDKEGLTPQQIIRESLELRQAYIEGRLVEVQEEIIEEEFIDNFVDYEHCEAVDEVQPEIEEESFMNEFESVEVANVEVNEYQAENSQSTGSVSFCPNIVKTVDVPRWKLGWQEGDRVMANSTSKPFEAWCEGLSVRIVSVSGEVGKIQFVRVVRDDGETFDSFGNWIQEAPTGVNKSEIHVGDKVRPNFNPNHF</sequence>
<reference evidence="1" key="1">
    <citation type="submission" date="2021-05" db="EMBL/GenBank/DDBJ databases">
        <authorList>
            <person name="Pietrasiak N."/>
            <person name="Ward R."/>
            <person name="Stajich J.E."/>
            <person name="Kurbessoian T."/>
        </authorList>
    </citation>
    <scope>NUCLEOTIDE SEQUENCE</scope>
    <source>
        <strain evidence="1">GSE-NOS-MK-12-04C</strain>
    </source>
</reference>
<evidence type="ECO:0000313" key="2">
    <source>
        <dbReference type="Proteomes" id="UP000729701"/>
    </source>
</evidence>
<gene>
    <name evidence="1" type="ORF">KME60_22935</name>
</gene>
<comment type="caution">
    <text evidence="1">The sequence shown here is derived from an EMBL/GenBank/DDBJ whole genome shotgun (WGS) entry which is preliminary data.</text>
</comment>